<reference evidence="1 2" key="1">
    <citation type="journal article" date="2022" name="Environ. Microbiol. Rep.">
        <title>Eco-phylogenetic analyses reveal divergent evolution of vitamin B12 metabolism in the marine bacterial family 'Psychromonadaceae'.</title>
        <authorList>
            <person name="Jin X."/>
            <person name="Yang Y."/>
            <person name="Cao H."/>
            <person name="Gao B."/>
            <person name="Zhao Z."/>
        </authorList>
    </citation>
    <scope>NUCLEOTIDE SEQUENCE [LARGE SCALE GENOMIC DNA]</scope>
    <source>
        <strain evidence="1 2">MKS20</strain>
    </source>
</reference>
<name>A0ABS8W5M8_9GAMM</name>
<protein>
    <submittedName>
        <fullName evidence="1">DUF6482 family protein</fullName>
    </submittedName>
</protein>
<dbReference type="InterPro" id="IPR045508">
    <property type="entry name" value="DUF6482"/>
</dbReference>
<dbReference type="RefSeq" id="WP_233051293.1">
    <property type="nucleotide sequence ID" value="NZ_JAIMJA010000002.1"/>
</dbReference>
<evidence type="ECO:0000313" key="1">
    <source>
        <dbReference type="EMBL" id="MCE2593702.1"/>
    </source>
</evidence>
<keyword evidence="2" id="KW-1185">Reference proteome</keyword>
<dbReference type="EMBL" id="JAIMJA010000002">
    <property type="protein sequence ID" value="MCE2593702.1"/>
    <property type="molecule type" value="Genomic_DNA"/>
</dbReference>
<comment type="caution">
    <text evidence="1">The sequence shown here is derived from an EMBL/GenBank/DDBJ whole genome shotgun (WGS) entry which is preliminary data.</text>
</comment>
<accession>A0ABS8W5M8</accession>
<organism evidence="1 2">
    <name type="scientific">Motilimonas cestriensis</name>
    <dbReference type="NCBI Taxonomy" id="2742685"/>
    <lineage>
        <taxon>Bacteria</taxon>
        <taxon>Pseudomonadati</taxon>
        <taxon>Pseudomonadota</taxon>
        <taxon>Gammaproteobacteria</taxon>
        <taxon>Alteromonadales</taxon>
        <taxon>Alteromonadales genera incertae sedis</taxon>
        <taxon>Motilimonas</taxon>
    </lineage>
</organism>
<gene>
    <name evidence="1" type="ORF">K6Y31_02595</name>
</gene>
<dbReference type="Pfam" id="PF20090">
    <property type="entry name" value="DUF6482"/>
    <property type="match status" value="1"/>
</dbReference>
<proteinExistence type="predicted"/>
<dbReference type="Proteomes" id="UP001201273">
    <property type="component" value="Unassembled WGS sequence"/>
</dbReference>
<evidence type="ECO:0000313" key="2">
    <source>
        <dbReference type="Proteomes" id="UP001201273"/>
    </source>
</evidence>
<sequence length="99" mass="11257">MQEKQIKKWLASGGETECILKTYADSSYYRPEIIVHNEPEPIINNKGEAIHFNSLVNAKEGMKKLGFDSATLKLDLPYDEMLGEKVSADECFQEMKICL</sequence>